<dbReference type="RefSeq" id="WP_044497633.1">
    <property type="nucleotide sequence ID" value="NZ_LK391969.1"/>
</dbReference>
<gene>
    <name evidence="1" type="ORF">BN1049_00075</name>
</gene>
<proteinExistence type="predicted"/>
<sequence>MTPETRQKYLLWLYQNPGQHRVEQPAKVLGLSKIQSARIAKYLISENLAEGQTWEMIDDSWDGFLEIAPRGMKMIENDIPHNEIMRPVTNSTVVHGNNSGVINNVTATGRSTVKITTEQSVSSLFQSLESIVKKHDVGPPYQSELVGKIDELKEAFDAKDKPSFLKHYRDFVGLASSHIELFGALAPAAIPALHALAAAIS</sequence>
<reference evidence="1" key="1">
    <citation type="submission" date="2014-07" db="EMBL/GenBank/DDBJ databases">
        <authorList>
            <person name="Urmite Genomes Urmite Genomes"/>
        </authorList>
    </citation>
    <scope>NUCLEOTIDE SEQUENCE</scope>
    <source>
        <strain evidence="1">12M76_air</strain>
    </source>
</reference>
<protein>
    <submittedName>
        <fullName evidence="1">Uncharacterized protein</fullName>
    </submittedName>
</protein>
<accession>A0A078M2S5</accession>
<dbReference type="EMBL" id="LK391969">
    <property type="protein sequence ID" value="CEF25174.1"/>
    <property type="molecule type" value="Genomic_DNA"/>
</dbReference>
<evidence type="ECO:0000313" key="1">
    <source>
        <dbReference type="EMBL" id="CEA00500.1"/>
    </source>
</evidence>
<name>A0A078M2S5_9PSED</name>
<organism evidence="1">
    <name type="scientific">Pseudomonas saudimassiliensis</name>
    <dbReference type="NCBI Taxonomy" id="1461581"/>
    <lineage>
        <taxon>Bacteria</taxon>
        <taxon>Pseudomonadati</taxon>
        <taxon>Pseudomonadota</taxon>
        <taxon>Gammaproteobacteria</taxon>
        <taxon>Pseudomonadales</taxon>
        <taxon>Pseudomonadaceae</taxon>
        <taxon>Pseudomonas</taxon>
    </lineage>
</organism>
<dbReference type="AlphaFoldDB" id="A0A078M2S5"/>
<dbReference type="PATRIC" id="fig|1461581.3.peg.69"/>
<dbReference type="OrthoDB" id="9925205at2"/>
<dbReference type="EMBL" id="LM997413">
    <property type="protein sequence ID" value="CEA00500.1"/>
    <property type="molecule type" value="Genomic_DNA"/>
</dbReference>